<gene>
    <name evidence="10" type="ORF">VFH_I417080</name>
</gene>
<evidence type="ECO:0000256" key="6">
    <source>
        <dbReference type="ARBA" id="ARBA00022729"/>
    </source>
</evidence>
<dbReference type="GO" id="GO:0031640">
    <property type="term" value="P:killing of cells of another organism"/>
    <property type="evidence" value="ECO:0007669"/>
    <property type="project" value="UniProtKB-UniRule"/>
</dbReference>
<evidence type="ECO:0000256" key="9">
    <source>
        <dbReference type="RuleBase" id="RU367109"/>
    </source>
</evidence>
<comment type="similarity">
    <text evidence="2 9">Belongs to the DEFL family.</text>
</comment>
<dbReference type="GO" id="GO:0005576">
    <property type="term" value="C:extracellular region"/>
    <property type="evidence" value="ECO:0007669"/>
    <property type="project" value="UniProtKB-SubCell"/>
</dbReference>
<keyword evidence="7 9" id="KW-0611">Plant defense</keyword>
<dbReference type="GO" id="GO:0050832">
    <property type="term" value="P:defense response to fungus"/>
    <property type="evidence" value="ECO:0007669"/>
    <property type="project" value="UniProtKB-UniRule"/>
</dbReference>
<sequence length="134" mass="15097">MANKMHKSFLFFVIYALVVTVCTRIVQLIQVEGGYTPCTIIMGSCSTDNCNQMCMNYRASSTLLGSNCNFYNLCTCEFDRPPVGRSCTVPNGLCSDQCGESRCNANCKDRYRNTGTGVCVHDYDLYFYKCVYQQ</sequence>
<keyword evidence="4 9" id="KW-0929">Antimicrobial</keyword>
<dbReference type="EMBL" id="OX451736">
    <property type="protein sequence ID" value="CAI8589929.1"/>
    <property type="molecule type" value="Genomic_DNA"/>
</dbReference>
<evidence type="ECO:0000256" key="2">
    <source>
        <dbReference type="ARBA" id="ARBA00006722"/>
    </source>
</evidence>
<evidence type="ECO:0000256" key="4">
    <source>
        <dbReference type="ARBA" id="ARBA00022529"/>
    </source>
</evidence>
<organism evidence="10 11">
    <name type="scientific">Vicia faba</name>
    <name type="common">Broad bean</name>
    <name type="synonym">Faba vulgaris</name>
    <dbReference type="NCBI Taxonomy" id="3906"/>
    <lineage>
        <taxon>Eukaryota</taxon>
        <taxon>Viridiplantae</taxon>
        <taxon>Streptophyta</taxon>
        <taxon>Embryophyta</taxon>
        <taxon>Tracheophyta</taxon>
        <taxon>Spermatophyta</taxon>
        <taxon>Magnoliopsida</taxon>
        <taxon>eudicotyledons</taxon>
        <taxon>Gunneridae</taxon>
        <taxon>Pentapetalae</taxon>
        <taxon>rosids</taxon>
        <taxon>fabids</taxon>
        <taxon>Fabales</taxon>
        <taxon>Fabaceae</taxon>
        <taxon>Papilionoideae</taxon>
        <taxon>50 kb inversion clade</taxon>
        <taxon>NPAAA clade</taxon>
        <taxon>Hologalegina</taxon>
        <taxon>IRL clade</taxon>
        <taxon>Fabeae</taxon>
        <taxon>Vicia</taxon>
    </lineage>
</organism>
<dbReference type="InterPro" id="IPR039641">
    <property type="entry name" value="LCR"/>
</dbReference>
<keyword evidence="6 9" id="KW-0732">Signal</keyword>
<dbReference type="PANTHER" id="PTHR36788:SF2">
    <property type="entry name" value="DEFENSIN-LIKE PROTEIN 183"/>
    <property type="match status" value="1"/>
</dbReference>
<feature type="chain" id="PRO_5043085115" description="Defensin-like protein" evidence="9">
    <location>
        <begin position="21"/>
        <end position="134"/>
    </location>
</feature>
<evidence type="ECO:0000313" key="10">
    <source>
        <dbReference type="EMBL" id="CAI8589929.1"/>
    </source>
</evidence>
<evidence type="ECO:0000256" key="5">
    <source>
        <dbReference type="ARBA" id="ARBA00022577"/>
    </source>
</evidence>
<accession>A0AAV0YZD3</accession>
<dbReference type="Proteomes" id="UP001157006">
    <property type="component" value="Chromosome 1L"/>
</dbReference>
<feature type="signal peptide" evidence="9">
    <location>
        <begin position="1"/>
        <end position="20"/>
    </location>
</feature>
<dbReference type="PANTHER" id="PTHR36788">
    <property type="entry name" value="DEFENSIN-LIKE PROTEIN 183"/>
    <property type="match status" value="1"/>
</dbReference>
<proteinExistence type="inferred from homology"/>
<keyword evidence="5 9" id="KW-0295">Fungicide</keyword>
<keyword evidence="3 9" id="KW-0964">Secreted</keyword>
<name>A0AAV0YZD3_VICFA</name>
<evidence type="ECO:0000313" key="11">
    <source>
        <dbReference type="Proteomes" id="UP001157006"/>
    </source>
</evidence>
<keyword evidence="11" id="KW-1185">Reference proteome</keyword>
<dbReference type="AlphaFoldDB" id="A0AAV0YZD3"/>
<evidence type="ECO:0000256" key="7">
    <source>
        <dbReference type="ARBA" id="ARBA00022821"/>
    </source>
</evidence>
<evidence type="ECO:0000256" key="1">
    <source>
        <dbReference type="ARBA" id="ARBA00004613"/>
    </source>
</evidence>
<keyword evidence="8" id="KW-1015">Disulfide bond</keyword>
<protein>
    <recommendedName>
        <fullName evidence="9">Defensin-like protein</fullName>
    </recommendedName>
</protein>
<reference evidence="10 11" key="1">
    <citation type="submission" date="2023-01" db="EMBL/GenBank/DDBJ databases">
        <authorList>
            <person name="Kreplak J."/>
        </authorList>
    </citation>
    <scope>NUCLEOTIDE SEQUENCE [LARGE SCALE GENOMIC DNA]</scope>
</reference>
<evidence type="ECO:0000256" key="3">
    <source>
        <dbReference type="ARBA" id="ARBA00022525"/>
    </source>
</evidence>
<comment type="subcellular location">
    <subcellularLocation>
        <location evidence="1 9">Secreted</location>
    </subcellularLocation>
</comment>
<evidence type="ECO:0000256" key="8">
    <source>
        <dbReference type="ARBA" id="ARBA00023157"/>
    </source>
</evidence>